<reference evidence="2" key="1">
    <citation type="submission" date="2017-01" db="EMBL/GenBank/DDBJ databases">
        <authorList>
            <person name="Wang Y."/>
            <person name="White M."/>
            <person name="Kvist S."/>
            <person name="Moncalvo J.-M."/>
        </authorList>
    </citation>
    <scope>NUCLEOTIDE SEQUENCE [LARGE SCALE GENOMIC DNA]</scope>
    <source>
        <strain evidence="2">ID-206-W2</strain>
    </source>
</reference>
<name>A0A1R1XW07_9FUNG</name>
<evidence type="ECO:0000313" key="2">
    <source>
        <dbReference type="Proteomes" id="UP000187429"/>
    </source>
</evidence>
<organism evidence="1 2">
    <name type="scientific">Smittium culicis</name>
    <dbReference type="NCBI Taxonomy" id="133412"/>
    <lineage>
        <taxon>Eukaryota</taxon>
        <taxon>Fungi</taxon>
        <taxon>Fungi incertae sedis</taxon>
        <taxon>Zoopagomycota</taxon>
        <taxon>Kickxellomycotina</taxon>
        <taxon>Harpellomycetes</taxon>
        <taxon>Harpellales</taxon>
        <taxon>Legeriomycetaceae</taxon>
        <taxon>Smittium</taxon>
    </lineage>
</organism>
<dbReference type="AlphaFoldDB" id="A0A1R1XW07"/>
<comment type="caution">
    <text evidence="1">The sequence shown here is derived from an EMBL/GenBank/DDBJ whole genome shotgun (WGS) entry which is preliminary data.</text>
</comment>
<dbReference type="Proteomes" id="UP000187429">
    <property type="component" value="Unassembled WGS sequence"/>
</dbReference>
<evidence type="ECO:0000313" key="1">
    <source>
        <dbReference type="EMBL" id="OMJ18832.1"/>
    </source>
</evidence>
<protein>
    <submittedName>
        <fullName evidence="1">Uncharacterized protein</fullName>
    </submittedName>
</protein>
<accession>A0A1R1XW07</accession>
<dbReference type="EMBL" id="LSSM01003169">
    <property type="protein sequence ID" value="OMJ18832.1"/>
    <property type="molecule type" value="Genomic_DNA"/>
</dbReference>
<sequence length="70" mass="8090">MVSGYFKNFSKNFYKNTFHGGSPRSSKLKVGDVEKQGLVFNCVEDKMISFKKLGSDQNDIRLLLKHTFKR</sequence>
<gene>
    <name evidence="1" type="ORF">AYI69_g6858</name>
</gene>
<proteinExistence type="predicted"/>
<keyword evidence="2" id="KW-1185">Reference proteome</keyword>